<evidence type="ECO:0000313" key="2">
    <source>
        <dbReference type="EMBL" id="QNR22627.1"/>
    </source>
</evidence>
<dbReference type="AlphaFoldDB" id="A0A7H0VA79"/>
<evidence type="ECO:0000256" key="1">
    <source>
        <dbReference type="SAM" id="Phobius"/>
    </source>
</evidence>
<name>A0A7H0VA79_9FLAO</name>
<feature type="transmembrane region" description="Helical" evidence="1">
    <location>
        <begin position="44"/>
        <end position="65"/>
    </location>
</feature>
<dbReference type="EMBL" id="CP060139">
    <property type="protein sequence ID" value="QNR22627.1"/>
    <property type="molecule type" value="Genomic_DNA"/>
</dbReference>
<evidence type="ECO:0000313" key="3">
    <source>
        <dbReference type="Proteomes" id="UP000516305"/>
    </source>
</evidence>
<keyword evidence="3" id="KW-1185">Reference proteome</keyword>
<sequence length="160" mass="18312">MVITNFQIRKTLQWAPVALLFLAIADVVLYFIPGFLGGLKINGYLTSLILLSIVAFYAYVGYPMFSMNLRKDKITFRSHLALSTLFGKTLVVPRMNITNLQLDFSGLRDKLVVTYVNREGKEVDQKFSISILSERKKRMLVQAVEDFNREKSAQSLHLFI</sequence>
<protein>
    <submittedName>
        <fullName evidence="2">Uncharacterized protein</fullName>
    </submittedName>
</protein>
<accession>A0A7H0VA79</accession>
<keyword evidence="1" id="KW-0472">Membrane</keyword>
<dbReference type="Proteomes" id="UP000516305">
    <property type="component" value="Chromosome"/>
</dbReference>
<keyword evidence="1" id="KW-1133">Transmembrane helix</keyword>
<proteinExistence type="predicted"/>
<organism evidence="2 3">
    <name type="scientific">Croceimicrobium hydrocarbonivorans</name>
    <dbReference type="NCBI Taxonomy" id="2761580"/>
    <lineage>
        <taxon>Bacteria</taxon>
        <taxon>Pseudomonadati</taxon>
        <taxon>Bacteroidota</taxon>
        <taxon>Flavobacteriia</taxon>
        <taxon>Flavobacteriales</taxon>
        <taxon>Owenweeksiaceae</taxon>
        <taxon>Croceimicrobium</taxon>
    </lineage>
</organism>
<dbReference type="RefSeq" id="WP_210757193.1">
    <property type="nucleotide sequence ID" value="NZ_CP060139.1"/>
</dbReference>
<dbReference type="KEGG" id="chyd:H4K34_09530"/>
<feature type="transmembrane region" description="Helical" evidence="1">
    <location>
        <begin position="12"/>
        <end position="32"/>
    </location>
</feature>
<keyword evidence="1" id="KW-0812">Transmembrane</keyword>
<gene>
    <name evidence="2" type="ORF">H4K34_09530</name>
</gene>
<reference evidence="2 3" key="1">
    <citation type="submission" date="2020-08" db="EMBL/GenBank/DDBJ databases">
        <title>Croceimicrobium hydrocarbonivorans gen. nov., sp. nov., a novel marine bacterium isolated from a bacterial consortium that degrades polyethylene terephthalate.</title>
        <authorList>
            <person name="Liu R."/>
        </authorList>
    </citation>
    <scope>NUCLEOTIDE SEQUENCE [LARGE SCALE GENOMIC DNA]</scope>
    <source>
        <strain evidence="2 3">A20-9</strain>
    </source>
</reference>